<comment type="caution">
    <text evidence="1">The sequence shown here is derived from an EMBL/GenBank/DDBJ whole genome shotgun (WGS) entry which is preliminary data.</text>
</comment>
<dbReference type="Proteomes" id="UP000001338">
    <property type="component" value="Unassembled WGS sequence"/>
</dbReference>
<dbReference type="EMBL" id="AFLV02000007">
    <property type="protein sequence ID" value="EKR66255.1"/>
    <property type="molecule type" value="Genomic_DNA"/>
</dbReference>
<organism evidence="1 2">
    <name type="scientific">Leptospira weilii str. 2006001853</name>
    <dbReference type="NCBI Taxonomy" id="1001589"/>
    <lineage>
        <taxon>Bacteria</taxon>
        <taxon>Pseudomonadati</taxon>
        <taxon>Spirochaetota</taxon>
        <taxon>Spirochaetia</taxon>
        <taxon>Leptospirales</taxon>
        <taxon>Leptospiraceae</taxon>
        <taxon>Leptospira</taxon>
    </lineage>
</organism>
<name>A0A828Z5F0_9LEPT</name>
<evidence type="ECO:0000313" key="1">
    <source>
        <dbReference type="EMBL" id="EKR66255.1"/>
    </source>
</evidence>
<dbReference type="AlphaFoldDB" id="A0A828Z5F0"/>
<gene>
    <name evidence="1" type="ORF">LEP1GSC036_4500</name>
</gene>
<protein>
    <submittedName>
        <fullName evidence="1">Uncharacterized protein</fullName>
    </submittedName>
</protein>
<sequence>MASADQAIDLLLKNILDSIRHLSTKTKDCDAGFLEADILQIFEKEYSEL</sequence>
<evidence type="ECO:0000313" key="2">
    <source>
        <dbReference type="Proteomes" id="UP000001338"/>
    </source>
</evidence>
<accession>A0A828Z5F0</accession>
<proteinExistence type="predicted"/>
<reference evidence="1 2" key="1">
    <citation type="submission" date="2012-10" db="EMBL/GenBank/DDBJ databases">
        <authorList>
            <person name="Harkins D.M."/>
            <person name="Durkin A.S."/>
            <person name="Brinkac L.M."/>
            <person name="Haft D.H."/>
            <person name="Selengut J.D."/>
            <person name="Sanka R."/>
            <person name="DePew J."/>
            <person name="Purushe J."/>
            <person name="Whelen A.C."/>
            <person name="Vinetz J.M."/>
            <person name="Sutton G.G."/>
            <person name="Nierman W.C."/>
            <person name="Fouts D.E."/>
        </authorList>
    </citation>
    <scope>NUCLEOTIDE SEQUENCE [LARGE SCALE GENOMIC DNA]</scope>
    <source>
        <strain evidence="1 2">2006001853</strain>
    </source>
</reference>